<dbReference type="GO" id="GO:0006364">
    <property type="term" value="P:rRNA processing"/>
    <property type="evidence" value="ECO:0007669"/>
    <property type="project" value="TreeGrafter"/>
</dbReference>
<dbReference type="InterPro" id="IPR004659">
    <property type="entry name" value="RNase_E/G"/>
</dbReference>
<evidence type="ECO:0000256" key="1">
    <source>
        <dbReference type="ARBA" id="ARBA00001946"/>
    </source>
</evidence>
<evidence type="ECO:0000259" key="6">
    <source>
        <dbReference type="Pfam" id="PF10150"/>
    </source>
</evidence>
<proteinExistence type="predicted"/>
<dbReference type="EMBL" id="HG934468">
    <property type="protein sequence ID" value="CDN31265.1"/>
    <property type="molecule type" value="Genomic_DNA"/>
</dbReference>
<keyword evidence="2" id="KW-0479">Metal-binding</keyword>
<evidence type="ECO:0000256" key="2">
    <source>
        <dbReference type="ARBA" id="ARBA00022723"/>
    </source>
</evidence>
<evidence type="ECO:0000256" key="3">
    <source>
        <dbReference type="ARBA" id="ARBA00022801"/>
    </source>
</evidence>
<dbReference type="Gene3D" id="2.40.50.140">
    <property type="entry name" value="Nucleic acid-binding proteins"/>
    <property type="match status" value="1"/>
</dbReference>
<dbReference type="PANTHER" id="PTHR30001:SF0">
    <property type="entry name" value="RIBONUCLEASE G"/>
    <property type="match status" value="1"/>
</dbReference>
<dbReference type="GO" id="GO:0016787">
    <property type="term" value="F:hydrolase activity"/>
    <property type="evidence" value="ECO:0007669"/>
    <property type="project" value="UniProtKB-KW"/>
</dbReference>
<dbReference type="GO" id="GO:0003723">
    <property type="term" value="F:RNA binding"/>
    <property type="evidence" value="ECO:0007669"/>
    <property type="project" value="UniProtKB-KW"/>
</dbReference>
<dbReference type="PANTHER" id="PTHR30001">
    <property type="entry name" value="RIBONUCLEASE"/>
    <property type="match status" value="1"/>
</dbReference>
<dbReference type="CDD" id="cd04453">
    <property type="entry name" value="S1_RNase_E"/>
    <property type="match status" value="1"/>
</dbReference>
<dbReference type="AlphaFoldDB" id="A0A060R7L5"/>
<dbReference type="GO" id="GO:0005737">
    <property type="term" value="C:cytoplasm"/>
    <property type="evidence" value="ECO:0007669"/>
    <property type="project" value="TreeGrafter"/>
</dbReference>
<evidence type="ECO:0000256" key="4">
    <source>
        <dbReference type="ARBA" id="ARBA00022842"/>
    </source>
</evidence>
<dbReference type="GO" id="GO:0046872">
    <property type="term" value="F:metal ion binding"/>
    <property type="evidence" value="ECO:0007669"/>
    <property type="project" value="UniProtKB-KW"/>
</dbReference>
<dbReference type="Pfam" id="PF10150">
    <property type="entry name" value="RNase_E_G"/>
    <property type="match status" value="1"/>
</dbReference>
<organism evidence="7 8">
    <name type="scientific">Mucinivorans hirudinis</name>
    <dbReference type="NCBI Taxonomy" id="1433126"/>
    <lineage>
        <taxon>Bacteria</taxon>
        <taxon>Pseudomonadati</taxon>
        <taxon>Bacteroidota</taxon>
        <taxon>Bacteroidia</taxon>
        <taxon>Bacteroidales</taxon>
        <taxon>Rikenellaceae</taxon>
        <taxon>Mucinivorans</taxon>
    </lineage>
</organism>
<dbReference type="Proteomes" id="UP000027616">
    <property type="component" value="Chromosome I"/>
</dbReference>
<dbReference type="Gene3D" id="3.40.1260.20">
    <property type="entry name" value="Ribonuclease E, catalytic domain"/>
    <property type="match status" value="1"/>
</dbReference>
<keyword evidence="5" id="KW-0694">RNA-binding</keyword>
<accession>A0A060R7L5</accession>
<dbReference type="InterPro" id="IPR012340">
    <property type="entry name" value="NA-bd_OB-fold"/>
</dbReference>
<keyword evidence="3 7" id="KW-0378">Hydrolase</keyword>
<dbReference type="KEGG" id="rbc:BN938_1171"/>
<dbReference type="HOGENOM" id="CLU_003468_5_3_10"/>
<dbReference type="SUPFAM" id="SSF50249">
    <property type="entry name" value="Nucleic acid-binding proteins"/>
    <property type="match status" value="1"/>
</dbReference>
<dbReference type="PATRIC" id="fig|1433126.3.peg.1163"/>
<dbReference type="InterPro" id="IPR019307">
    <property type="entry name" value="RNA-bd_AU-1/RNase_E/G"/>
</dbReference>
<keyword evidence="8" id="KW-1185">Reference proteome</keyword>
<evidence type="ECO:0000256" key="5">
    <source>
        <dbReference type="ARBA" id="ARBA00022884"/>
    </source>
</evidence>
<name>A0A060R7L5_9BACT</name>
<dbReference type="EC" id="3.1.4.-" evidence="7"/>
<evidence type="ECO:0000313" key="8">
    <source>
        <dbReference type="Proteomes" id="UP000027616"/>
    </source>
</evidence>
<dbReference type="eggNOG" id="COG1530">
    <property type="taxonomic scope" value="Bacteria"/>
</dbReference>
<gene>
    <name evidence="7" type="ORF">BN938_1171</name>
</gene>
<comment type="cofactor">
    <cofactor evidence="1">
        <name>Mg(2+)</name>
        <dbReference type="ChEBI" id="CHEBI:18420"/>
    </cofactor>
</comment>
<evidence type="ECO:0000313" key="7">
    <source>
        <dbReference type="EMBL" id="CDN31265.1"/>
    </source>
</evidence>
<dbReference type="OrthoDB" id="9804278at2"/>
<feature type="domain" description="RNA-binding protein AU-1/Ribonuclease E/G" evidence="6">
    <location>
        <begin position="143"/>
        <end position="413"/>
    </location>
</feature>
<protein>
    <submittedName>
        <fullName evidence="7">Cytoplasmic axial filament protein CafA and Ribonuclease G</fullName>
        <ecNumber evidence="7">3.1.4.-</ecNumber>
    </submittedName>
</protein>
<keyword evidence="4" id="KW-0460">Magnesium</keyword>
<dbReference type="NCBIfam" id="TIGR00757">
    <property type="entry name" value="RNaseEG"/>
    <property type="match status" value="1"/>
</dbReference>
<sequence length="514" mass="57901">MVSKELVIHATQSEIEIALLEEGSLVEFNREKTQAGFSVGNIYLGRVKKIMAGLNAAFVDVGSEKDAFLHYLDLGQQFSTLQSMVKQCALKHRETDISSFKLHNDFRKDGKITQALATGDLVMVQIAKEPISTKGPRLTSDISLAGRHIVLVPLSNKISISQKIRSSEERKRLKRILEALLPKNFGAIVRTAAEGKSDEEIETDVKVMLGKWNTLMFTMLTATAPALLLSEASRATTILRDLLNDSFTHIHCDEEGIYHQVKSYIGQVEPESEKIVKFYKGNIPIFDQFDVTKQIKQYFGKTVVFKRGAYLIVEHTEALHVIDVNSGKRAKSDENQETNALECNLNAVPEIARQLRLKDMGGIVVIDFIDLNVAANRTLVYNAMKEAMQADRAKHNILPLTKFGLMQITRQRVRPATEIETMESCPTCRGTGTIQPSLLLDSQIESQIAYLTREKHHRFLKLHLHPYLAAYLRKGFVSKRMRWMLKYGVNLKLVPNASMGMVDYKIYNGFGDTV</sequence>
<dbReference type="GO" id="GO:0004540">
    <property type="term" value="F:RNA nuclease activity"/>
    <property type="evidence" value="ECO:0007669"/>
    <property type="project" value="InterPro"/>
</dbReference>
<reference evidence="7 8" key="1">
    <citation type="journal article" date="2015" name="Genome Announc.">
        <title>Complete Genome Sequence of the Novel Leech Symbiont Mucinivorans hirudinis M3T.</title>
        <authorList>
            <person name="Nelson M.C."/>
            <person name="Bomar L."/>
            <person name="Graf J."/>
        </authorList>
    </citation>
    <scope>NUCLEOTIDE SEQUENCE [LARGE SCALE GENOMIC DNA]</scope>
    <source>
        <strain evidence="8">M3</strain>
    </source>
</reference>
<dbReference type="STRING" id="1433126.BN938_1171"/>